<dbReference type="PANTHER" id="PTHR38104:SF1">
    <property type="entry name" value="ANTI-SIGMA-E FACTOR RSEA"/>
    <property type="match status" value="1"/>
</dbReference>
<keyword evidence="4" id="KW-1185">Reference proteome</keyword>
<evidence type="ECO:0000313" key="4">
    <source>
        <dbReference type="Proteomes" id="UP000613768"/>
    </source>
</evidence>
<reference evidence="3 4" key="1">
    <citation type="submission" date="2020-09" db="EMBL/GenBank/DDBJ databases">
        <title>Pseudoxanthomonas sp. CAU 1598 isolated from sand of Yaerae Beach.</title>
        <authorList>
            <person name="Kim W."/>
        </authorList>
    </citation>
    <scope>NUCLEOTIDE SEQUENCE [LARGE SCALE GENOMIC DNA]</scope>
    <source>
        <strain evidence="3 4">CAU 1598</strain>
    </source>
</reference>
<organism evidence="3 4">
    <name type="scientific">Pseudomarimonas arenosa</name>
    <dbReference type="NCBI Taxonomy" id="2774145"/>
    <lineage>
        <taxon>Bacteria</taxon>
        <taxon>Pseudomonadati</taxon>
        <taxon>Pseudomonadota</taxon>
        <taxon>Gammaproteobacteria</taxon>
        <taxon>Lysobacterales</taxon>
        <taxon>Lysobacteraceae</taxon>
        <taxon>Pseudomarimonas</taxon>
    </lineage>
</organism>
<keyword evidence="1" id="KW-0812">Transmembrane</keyword>
<proteinExistence type="predicted"/>
<evidence type="ECO:0000256" key="1">
    <source>
        <dbReference type="SAM" id="Phobius"/>
    </source>
</evidence>
<sequence length="205" mass="21918">MNEEIRIQLSALKDGELERDAARFLCSRLSNDQELRSEWSRWHLIGDVMNRRRSALPGSDLAAAVAAAIANDATPKRQLGPTLLRWAAGGAIAASVALMALMVVPLDAPQQPGAMAGQVGSQVAPSVLTESDLRPQLSPVTQSVSAVESIAMPPSVRVDPLVEGWVLRHNAVLAQPSDATFAPYLPLVSPYRPAAQQVVVDTRSQ</sequence>
<dbReference type="SUPFAM" id="SSF89069">
    <property type="entry name" value="N-terminal, cytoplasmic domain of anti-sigmaE factor RseA"/>
    <property type="match status" value="1"/>
</dbReference>
<dbReference type="AlphaFoldDB" id="A0AAW3ZF47"/>
<evidence type="ECO:0000313" key="3">
    <source>
        <dbReference type="EMBL" id="MBD8524805.1"/>
    </source>
</evidence>
<dbReference type="Pfam" id="PF03872">
    <property type="entry name" value="RseA_N"/>
    <property type="match status" value="1"/>
</dbReference>
<dbReference type="EMBL" id="JACYTR010000004">
    <property type="protein sequence ID" value="MBD8524805.1"/>
    <property type="molecule type" value="Genomic_DNA"/>
</dbReference>
<dbReference type="InterPro" id="IPR005572">
    <property type="entry name" value="Anti-sigma_E_RseA_N"/>
</dbReference>
<evidence type="ECO:0000259" key="2">
    <source>
        <dbReference type="Pfam" id="PF03872"/>
    </source>
</evidence>
<accession>A0AAW3ZF47</accession>
<dbReference type="GO" id="GO:0016989">
    <property type="term" value="F:sigma factor antagonist activity"/>
    <property type="evidence" value="ECO:0007669"/>
    <property type="project" value="InterPro"/>
</dbReference>
<comment type="caution">
    <text evidence="3">The sequence shown here is derived from an EMBL/GenBank/DDBJ whole genome shotgun (WGS) entry which is preliminary data.</text>
</comment>
<dbReference type="InterPro" id="IPR052383">
    <property type="entry name" value="Anti-sigma-E_RseA-like"/>
</dbReference>
<gene>
    <name evidence="3" type="ORF">IFO71_03530</name>
</gene>
<feature type="transmembrane region" description="Helical" evidence="1">
    <location>
        <begin position="83"/>
        <end position="104"/>
    </location>
</feature>
<dbReference type="RefSeq" id="WP_192028147.1">
    <property type="nucleotide sequence ID" value="NZ_JACYTR010000004.1"/>
</dbReference>
<dbReference type="PANTHER" id="PTHR38104">
    <property type="match status" value="1"/>
</dbReference>
<keyword evidence="1" id="KW-0472">Membrane</keyword>
<dbReference type="Gene3D" id="1.10.10.880">
    <property type="entry name" value="Anti sigma-E protein RseA, N-terminal domain"/>
    <property type="match status" value="1"/>
</dbReference>
<keyword evidence="1" id="KW-1133">Transmembrane helix</keyword>
<dbReference type="CDD" id="cd16328">
    <property type="entry name" value="RseA_N"/>
    <property type="match status" value="1"/>
</dbReference>
<dbReference type="InterPro" id="IPR036147">
    <property type="entry name" value="Anti-sigma_E_RseA_N_sf"/>
</dbReference>
<dbReference type="Proteomes" id="UP000613768">
    <property type="component" value="Unassembled WGS sequence"/>
</dbReference>
<name>A0AAW3ZF47_9GAMM</name>
<feature type="domain" description="Anti sigma-E protein RseA N-terminal" evidence="2">
    <location>
        <begin position="8"/>
        <end position="73"/>
    </location>
</feature>
<protein>
    <submittedName>
        <fullName evidence="3">Sigma-E factor negative regulatory protein</fullName>
    </submittedName>
</protein>